<gene>
    <name evidence="3" type="ORF">PYCCODRAFT_1468953</name>
</gene>
<evidence type="ECO:0000256" key="2">
    <source>
        <dbReference type="SAM" id="SignalP"/>
    </source>
</evidence>
<feature type="compositionally biased region" description="Polar residues" evidence="1">
    <location>
        <begin position="52"/>
        <end position="66"/>
    </location>
</feature>
<evidence type="ECO:0000313" key="4">
    <source>
        <dbReference type="Proteomes" id="UP000193067"/>
    </source>
</evidence>
<accession>A0A1Y2IM29</accession>
<dbReference type="EMBL" id="KZ084114">
    <property type="protein sequence ID" value="OSD01002.1"/>
    <property type="molecule type" value="Genomic_DNA"/>
</dbReference>
<proteinExistence type="predicted"/>
<protein>
    <submittedName>
        <fullName evidence="3">Uncharacterized protein</fullName>
    </submittedName>
</protein>
<evidence type="ECO:0000313" key="3">
    <source>
        <dbReference type="EMBL" id="OSD01002.1"/>
    </source>
</evidence>
<name>A0A1Y2IM29_TRAC3</name>
<feature type="signal peptide" evidence="2">
    <location>
        <begin position="1"/>
        <end position="23"/>
    </location>
</feature>
<evidence type="ECO:0000256" key="1">
    <source>
        <dbReference type="SAM" id="MobiDB-lite"/>
    </source>
</evidence>
<feature type="region of interest" description="Disordered" evidence="1">
    <location>
        <begin position="37"/>
        <end position="66"/>
    </location>
</feature>
<feature type="chain" id="PRO_5013390870" evidence="2">
    <location>
        <begin position="24"/>
        <end position="254"/>
    </location>
</feature>
<keyword evidence="4" id="KW-1185">Reference proteome</keyword>
<sequence length="254" mass="26764">MLTVARVASLALLALSFFTLAHASPASRRAATNAERLARGLGPARPRKLYNPSRTNVARSAPSGSPGTVQTGVIGVYPAASASAPLRRRDDSLGFLGAYGVTTDTSLIWQYQYTEPASTDTVVELNHPNTPYRLSGVAIRSGPQVILGPGNAYYLELQNTRIHTAAGSSTSSYVYDTYAIGYAQSTIFAVGADGKLSVNWVNPDGSVPQTYIVAEGSNLYVTGDLNALGTQLGMDPSALTLVDIWFDVADGSSQ</sequence>
<keyword evidence="2" id="KW-0732">Signal</keyword>
<organism evidence="3 4">
    <name type="scientific">Trametes coccinea (strain BRFM310)</name>
    <name type="common">Pycnoporus coccineus</name>
    <dbReference type="NCBI Taxonomy" id="1353009"/>
    <lineage>
        <taxon>Eukaryota</taxon>
        <taxon>Fungi</taxon>
        <taxon>Dikarya</taxon>
        <taxon>Basidiomycota</taxon>
        <taxon>Agaricomycotina</taxon>
        <taxon>Agaricomycetes</taxon>
        <taxon>Polyporales</taxon>
        <taxon>Polyporaceae</taxon>
        <taxon>Trametes</taxon>
    </lineage>
</organism>
<dbReference type="OrthoDB" id="4584900at2759"/>
<reference evidence="3 4" key="1">
    <citation type="journal article" date="2015" name="Biotechnol. Biofuels">
        <title>Enhanced degradation of softwood versus hardwood by the white-rot fungus Pycnoporus coccineus.</title>
        <authorList>
            <person name="Couturier M."/>
            <person name="Navarro D."/>
            <person name="Chevret D."/>
            <person name="Henrissat B."/>
            <person name="Piumi F."/>
            <person name="Ruiz-Duenas F.J."/>
            <person name="Martinez A.T."/>
            <person name="Grigoriev I.V."/>
            <person name="Riley R."/>
            <person name="Lipzen A."/>
            <person name="Berrin J.G."/>
            <person name="Master E.R."/>
            <person name="Rosso M.N."/>
        </authorList>
    </citation>
    <scope>NUCLEOTIDE SEQUENCE [LARGE SCALE GENOMIC DNA]</scope>
    <source>
        <strain evidence="3 4">BRFM310</strain>
    </source>
</reference>
<dbReference type="Proteomes" id="UP000193067">
    <property type="component" value="Unassembled WGS sequence"/>
</dbReference>
<dbReference type="AlphaFoldDB" id="A0A1Y2IM29"/>